<name>A0A5B7F2J0_PORTR</name>
<sequence length="132" mass="14508">MQKAPPHPPLPPAEAGRKKGENHVILKNHIEMEEEEKEEEEEDNNLQDAVSHTCGRGLGEAAPGTTGLSTFLAPPPHSPPTPSRRSHHCPAFVRPSPSPPTYHFPGYIPYLLPLQLSTVRSSALYFSLTTEE</sequence>
<feature type="compositionally biased region" description="Pro residues" evidence="1">
    <location>
        <begin position="1"/>
        <end position="12"/>
    </location>
</feature>
<proteinExistence type="predicted"/>
<evidence type="ECO:0000313" key="3">
    <source>
        <dbReference type="Proteomes" id="UP000324222"/>
    </source>
</evidence>
<protein>
    <submittedName>
        <fullName evidence="2">Uncharacterized protein</fullName>
    </submittedName>
</protein>
<organism evidence="2 3">
    <name type="scientific">Portunus trituberculatus</name>
    <name type="common">Swimming crab</name>
    <name type="synonym">Neptunus trituberculatus</name>
    <dbReference type="NCBI Taxonomy" id="210409"/>
    <lineage>
        <taxon>Eukaryota</taxon>
        <taxon>Metazoa</taxon>
        <taxon>Ecdysozoa</taxon>
        <taxon>Arthropoda</taxon>
        <taxon>Crustacea</taxon>
        <taxon>Multicrustacea</taxon>
        <taxon>Malacostraca</taxon>
        <taxon>Eumalacostraca</taxon>
        <taxon>Eucarida</taxon>
        <taxon>Decapoda</taxon>
        <taxon>Pleocyemata</taxon>
        <taxon>Brachyura</taxon>
        <taxon>Eubrachyura</taxon>
        <taxon>Portunoidea</taxon>
        <taxon>Portunidae</taxon>
        <taxon>Portuninae</taxon>
        <taxon>Portunus</taxon>
    </lineage>
</organism>
<reference evidence="2 3" key="1">
    <citation type="submission" date="2019-05" db="EMBL/GenBank/DDBJ databases">
        <title>Another draft genome of Portunus trituberculatus and its Hox gene families provides insights of decapod evolution.</title>
        <authorList>
            <person name="Jeong J.-H."/>
            <person name="Song I."/>
            <person name="Kim S."/>
            <person name="Choi T."/>
            <person name="Kim D."/>
            <person name="Ryu S."/>
            <person name="Kim W."/>
        </authorList>
    </citation>
    <scope>NUCLEOTIDE SEQUENCE [LARGE SCALE GENOMIC DNA]</scope>
    <source>
        <tissue evidence="2">Muscle</tissue>
    </source>
</reference>
<evidence type="ECO:0000313" key="2">
    <source>
        <dbReference type="EMBL" id="MPC41241.1"/>
    </source>
</evidence>
<feature type="compositionally biased region" description="Pro residues" evidence="1">
    <location>
        <begin position="73"/>
        <end position="82"/>
    </location>
</feature>
<accession>A0A5B7F2J0</accession>
<dbReference type="EMBL" id="VSRR010004981">
    <property type="protein sequence ID" value="MPC41241.1"/>
    <property type="molecule type" value="Genomic_DNA"/>
</dbReference>
<dbReference type="AlphaFoldDB" id="A0A5B7F2J0"/>
<dbReference type="Proteomes" id="UP000324222">
    <property type="component" value="Unassembled WGS sequence"/>
</dbReference>
<evidence type="ECO:0000256" key="1">
    <source>
        <dbReference type="SAM" id="MobiDB-lite"/>
    </source>
</evidence>
<feature type="region of interest" description="Disordered" evidence="1">
    <location>
        <begin position="1"/>
        <end position="94"/>
    </location>
</feature>
<gene>
    <name evidence="2" type="ORF">E2C01_034829</name>
</gene>
<keyword evidence="3" id="KW-1185">Reference proteome</keyword>
<feature type="compositionally biased region" description="Basic and acidic residues" evidence="1">
    <location>
        <begin position="15"/>
        <end position="31"/>
    </location>
</feature>
<feature type="compositionally biased region" description="Acidic residues" evidence="1">
    <location>
        <begin position="32"/>
        <end position="45"/>
    </location>
</feature>
<comment type="caution">
    <text evidence="2">The sequence shown here is derived from an EMBL/GenBank/DDBJ whole genome shotgun (WGS) entry which is preliminary data.</text>
</comment>